<evidence type="ECO:0000256" key="2">
    <source>
        <dbReference type="ARBA" id="ARBA00010138"/>
    </source>
</evidence>
<sequence>MCGIICYFTNPDCNIHVAGPINTALTMLQHRGQDACGITTCDGEQVITVKDNGLVSEVFNQNNLTKLRGYYGLGHVRYPTAGSPDSNEAQPFYTNYPYGISLAHNGNLINCDDLRAKLLCNLRCINTTSDSELLLNMFADELEHRIDRSSAASGQIPKPSVSTLFDAVHATMAQVLGGYAVVVLIKGVGMLIFRDPHGIRPLCFGVKRDDAGRIVEFAAASESIALEAIGIDRERDVAAGEALFIDMEMRLHSHIDALAQTHSPCIFEYVYLARPDSVMDNISVYEARVQMGIRLAERLRTLRVRQHDQTLDVLEPAEAGYDATLPPLEQIIDCVMAVPDTSRHTAISVATSLGKRYIEGLSKNRYVARTFIMPAQQMRQKNIRIKHNPIHDAVKGLSVLVVDDSIVRGNTTMMLVEAIRRAGAKHVFVASAAPPIRFCNVYGIDMPTRRELIAFNKTEKEVAAAIGADFVLYQSLEDLKRACRDAALYGPAPEAFECSCFDGDYVTGGVDQSYFDKLEAMRDDAVKQKKL</sequence>
<dbReference type="UniPathway" id="UPA00074">
    <property type="reaction ID" value="UER00124"/>
</dbReference>
<dbReference type="Proteomes" id="UP000008312">
    <property type="component" value="Unassembled WGS sequence"/>
</dbReference>
<reference evidence="12" key="1">
    <citation type="submission" date="2010-02" db="EMBL/GenBank/DDBJ databases">
        <title>Sequencing and annotation of the Blastocystis hominis genome.</title>
        <authorList>
            <person name="Wincker P."/>
        </authorList>
    </citation>
    <scope>NUCLEOTIDE SEQUENCE</scope>
    <source>
        <strain evidence="12">Singapore isolate B</strain>
    </source>
</reference>
<evidence type="ECO:0000256" key="10">
    <source>
        <dbReference type="PIRSR" id="PIRSR000485-2"/>
    </source>
</evidence>
<keyword evidence="4 8" id="KW-0328">Glycosyltransferase</keyword>
<feature type="binding site" evidence="10">
    <location>
        <position position="404"/>
    </location>
    <ligand>
        <name>Mg(2+)</name>
        <dbReference type="ChEBI" id="CHEBI:18420"/>
    </ligand>
</feature>
<dbReference type="MEROPS" id="C44.001"/>
<feature type="binding site" evidence="10">
    <location>
        <position position="403"/>
    </location>
    <ligand>
        <name>Mg(2+)</name>
        <dbReference type="ChEBI" id="CHEBI:18420"/>
    </ligand>
</feature>
<dbReference type="GO" id="GO:0006189">
    <property type="term" value="P:'de novo' IMP biosynthetic process"/>
    <property type="evidence" value="ECO:0007669"/>
    <property type="project" value="UniProtKB-UniPathway"/>
</dbReference>
<dbReference type="PROSITE" id="PS51278">
    <property type="entry name" value="GATASE_TYPE_2"/>
    <property type="match status" value="1"/>
</dbReference>
<dbReference type="Gene3D" id="3.40.50.2020">
    <property type="match status" value="1"/>
</dbReference>
<feature type="binding site" evidence="10">
    <location>
        <position position="341"/>
    </location>
    <ligand>
        <name>Mg(2+)</name>
        <dbReference type="ChEBI" id="CHEBI:18420"/>
    </ligand>
</feature>
<evidence type="ECO:0000256" key="4">
    <source>
        <dbReference type="ARBA" id="ARBA00022676"/>
    </source>
</evidence>
<dbReference type="InterPro" id="IPR029057">
    <property type="entry name" value="PRTase-like"/>
</dbReference>
<feature type="domain" description="Glutamine amidotransferase type-2" evidence="11">
    <location>
        <begin position="2"/>
        <end position="248"/>
    </location>
</feature>
<comment type="catalytic activity">
    <reaction evidence="8">
        <text>5-phospho-beta-D-ribosylamine + L-glutamate + diphosphate = 5-phospho-alpha-D-ribose 1-diphosphate + L-glutamine + H2O</text>
        <dbReference type="Rhea" id="RHEA:14905"/>
        <dbReference type="ChEBI" id="CHEBI:15377"/>
        <dbReference type="ChEBI" id="CHEBI:29985"/>
        <dbReference type="ChEBI" id="CHEBI:33019"/>
        <dbReference type="ChEBI" id="CHEBI:58017"/>
        <dbReference type="ChEBI" id="CHEBI:58359"/>
        <dbReference type="ChEBI" id="CHEBI:58681"/>
        <dbReference type="EC" id="2.4.2.14"/>
    </reaction>
</comment>
<dbReference type="EMBL" id="FN668656">
    <property type="protein sequence ID" value="CBK23180.2"/>
    <property type="molecule type" value="Genomic_DNA"/>
</dbReference>
<dbReference type="GO" id="GO:0009113">
    <property type="term" value="P:purine nucleobase biosynthetic process"/>
    <property type="evidence" value="ECO:0007669"/>
    <property type="project" value="InterPro"/>
</dbReference>
<accession>D8LXN5</accession>
<dbReference type="GO" id="GO:0004044">
    <property type="term" value="F:amidophosphoribosyltransferase activity"/>
    <property type="evidence" value="ECO:0007669"/>
    <property type="project" value="UniProtKB-EC"/>
</dbReference>
<feature type="active site" description="Nucleophile" evidence="9">
    <location>
        <position position="2"/>
    </location>
</feature>
<dbReference type="EC" id="2.4.2.14" evidence="3 8"/>
<dbReference type="InterPro" id="IPR000836">
    <property type="entry name" value="PRTase_dom"/>
</dbReference>
<dbReference type="InterPro" id="IPR029055">
    <property type="entry name" value="Ntn_hydrolases_N"/>
</dbReference>
<dbReference type="OrthoDB" id="191723at2759"/>
<keyword evidence="14" id="KW-1185">Reference proteome</keyword>
<evidence type="ECO:0000313" key="12">
    <source>
        <dbReference type="EMBL" id="CBK20340.2"/>
    </source>
</evidence>
<evidence type="ECO:0000259" key="11">
    <source>
        <dbReference type="PROSITE" id="PS51278"/>
    </source>
</evidence>
<dbReference type="GeneID" id="24920219"/>
<keyword evidence="10" id="KW-0479">Metal-binding</keyword>
<dbReference type="InterPro" id="IPR005854">
    <property type="entry name" value="PurF"/>
</dbReference>
<evidence type="ECO:0000313" key="14">
    <source>
        <dbReference type="Proteomes" id="UP000008312"/>
    </source>
</evidence>
<dbReference type="GeneID" id="24917988"/>
<dbReference type="InterPro" id="IPR017932">
    <property type="entry name" value="GATase_2_dom"/>
</dbReference>
<dbReference type="AlphaFoldDB" id="D8LXN5"/>
<dbReference type="OMA" id="IRHFGVK"/>
<dbReference type="SUPFAM" id="SSF56235">
    <property type="entry name" value="N-terminal nucleophile aminohydrolases (Ntn hydrolases)"/>
    <property type="match status" value="1"/>
</dbReference>
<dbReference type="GO" id="GO:0046872">
    <property type="term" value="F:metal ion binding"/>
    <property type="evidence" value="ECO:0007669"/>
    <property type="project" value="UniProtKB-KW"/>
</dbReference>
<protein>
    <recommendedName>
        <fullName evidence="3 8">Amidophosphoribosyltransferase</fullName>
        <shortName evidence="8">ATase</shortName>
        <ecNumber evidence="3 8">2.4.2.14</ecNumber>
    </recommendedName>
    <alternativeName>
        <fullName evidence="8">Glutamine phosphoribosylpyrophosphate amidotransferase</fullName>
    </alternativeName>
</protein>
<evidence type="ECO:0000256" key="8">
    <source>
        <dbReference type="PIRNR" id="PIRNR000485"/>
    </source>
</evidence>
<dbReference type="RefSeq" id="XP_012894388.1">
    <property type="nucleotide sequence ID" value="XM_013038934.1"/>
</dbReference>
<evidence type="ECO:0000256" key="7">
    <source>
        <dbReference type="ARBA" id="ARBA00022962"/>
    </source>
</evidence>
<comment type="similarity">
    <text evidence="2 8">In the C-terminal section; belongs to the purine/pyrimidine phosphoribosyltransferase family.</text>
</comment>
<evidence type="ECO:0000256" key="9">
    <source>
        <dbReference type="PIRSR" id="PIRSR000485-1"/>
    </source>
</evidence>
<evidence type="ECO:0000256" key="5">
    <source>
        <dbReference type="ARBA" id="ARBA00022679"/>
    </source>
</evidence>
<gene>
    <name evidence="12" type="ORF">GSBLH_T00000690001</name>
    <name evidence="13" type="ORF">GSBLH_T00003100001</name>
</gene>
<dbReference type="Gene3D" id="3.60.20.10">
    <property type="entry name" value="Glutamine Phosphoribosylpyrophosphate, subunit 1, domain 1"/>
    <property type="match status" value="1"/>
</dbReference>
<evidence type="ECO:0000256" key="6">
    <source>
        <dbReference type="ARBA" id="ARBA00022755"/>
    </source>
</evidence>
<dbReference type="HAMAP" id="MF_01931">
    <property type="entry name" value="PurF"/>
    <property type="match status" value="1"/>
</dbReference>
<keyword evidence="10" id="KW-0460">Magnesium</keyword>
<dbReference type="PANTHER" id="PTHR11907">
    <property type="entry name" value="AMIDOPHOSPHORIBOSYLTRANSFERASE"/>
    <property type="match status" value="1"/>
</dbReference>
<comment type="pathway">
    <text evidence="1 8">Purine metabolism; IMP biosynthesis via de novo pathway; N(1)-(5-phospho-D-ribosyl)glycinamide from 5-phospho-alpha-D-ribose 1-diphosphate: step 1/2.</text>
</comment>
<dbReference type="EMBL" id="FN668639">
    <property type="protein sequence ID" value="CBK20340.2"/>
    <property type="molecule type" value="Genomic_DNA"/>
</dbReference>
<organism evidence="12">
    <name type="scientific">Blastocystis hominis</name>
    <dbReference type="NCBI Taxonomy" id="12968"/>
    <lineage>
        <taxon>Eukaryota</taxon>
        <taxon>Sar</taxon>
        <taxon>Stramenopiles</taxon>
        <taxon>Bigyra</taxon>
        <taxon>Opalozoa</taxon>
        <taxon>Opalinata</taxon>
        <taxon>Blastocystidae</taxon>
        <taxon>Blastocystis</taxon>
    </lineage>
</organism>
<dbReference type="SUPFAM" id="SSF53271">
    <property type="entry name" value="PRTase-like"/>
    <property type="match status" value="1"/>
</dbReference>
<dbReference type="Pfam" id="PF13522">
    <property type="entry name" value="GATase_6"/>
    <property type="match status" value="1"/>
</dbReference>
<name>D8LXN5_BLAHO</name>
<keyword evidence="7" id="KW-0315">Glutamine amidotransferase</keyword>
<dbReference type="PIRSF" id="PIRSF000485">
    <property type="entry name" value="Amd_phspho_trans"/>
    <property type="match status" value="1"/>
</dbReference>
<evidence type="ECO:0000313" key="13">
    <source>
        <dbReference type="EMBL" id="CBK23180.2"/>
    </source>
</evidence>
<evidence type="ECO:0000256" key="1">
    <source>
        <dbReference type="ARBA" id="ARBA00005209"/>
    </source>
</evidence>
<evidence type="ECO:0000256" key="3">
    <source>
        <dbReference type="ARBA" id="ARBA00011941"/>
    </source>
</evidence>
<keyword evidence="5 8" id="KW-0808">Transferase</keyword>
<dbReference type="RefSeq" id="XP_012897228.1">
    <property type="nucleotide sequence ID" value="XM_013041774.1"/>
</dbReference>
<dbReference type="CDD" id="cd06223">
    <property type="entry name" value="PRTases_typeI"/>
    <property type="match status" value="1"/>
</dbReference>
<keyword evidence="6 8" id="KW-0658">Purine biosynthesis</keyword>
<dbReference type="InParanoid" id="D8LXN5"/>
<comment type="cofactor">
    <cofactor evidence="10">
        <name>Mg(2+)</name>
        <dbReference type="ChEBI" id="CHEBI:18420"/>
    </cofactor>
    <text evidence="10">Binds 1 Mg(2+) ion per subunit.</text>
</comment>
<proteinExistence type="inferred from homology"/>